<comment type="subcellular location">
    <subcellularLocation>
        <location evidence="2">Cytoplasm</location>
    </subcellularLocation>
</comment>
<keyword evidence="2" id="KW-0479">Metal-binding</keyword>
<feature type="domain" description="Radical SAM core" evidence="3">
    <location>
        <begin position="1"/>
        <end position="223"/>
    </location>
</feature>
<reference evidence="5 7" key="1">
    <citation type="submission" date="2023-07" db="EMBL/GenBank/DDBJ databases">
        <title>Unpublished Manusciprt.</title>
        <authorList>
            <person name="Aydin F."/>
            <person name="Tarhane S."/>
            <person name="Saticioglu I.B."/>
            <person name="Karakaya E."/>
            <person name="Abay S."/>
            <person name="Guran O."/>
            <person name="Bozkurt E."/>
            <person name="Uzum N."/>
            <person name="Olgun K."/>
            <person name="Jablonski D."/>
        </authorList>
    </citation>
    <scope>NUCLEOTIDE SEQUENCE</scope>
    <source>
        <strain evidence="7">faydin-H75</strain>
        <strain evidence="5">Faydin-H76</strain>
    </source>
</reference>
<evidence type="ECO:0000256" key="2">
    <source>
        <dbReference type="RuleBase" id="RU364116"/>
    </source>
</evidence>
<keyword evidence="2" id="KW-0963">Cytoplasm</keyword>
<keyword evidence="2" id="KW-0004">4Fe-4S</keyword>
<dbReference type="SFLD" id="SFLDG01065">
    <property type="entry name" value="anaerobic_coproporphyrinogen-I"/>
    <property type="match status" value="1"/>
</dbReference>
<dbReference type="Pfam" id="PF04055">
    <property type="entry name" value="Radical_SAM"/>
    <property type="match status" value="1"/>
</dbReference>
<evidence type="ECO:0000256" key="1">
    <source>
        <dbReference type="ARBA" id="ARBA00006100"/>
    </source>
</evidence>
<dbReference type="Gene3D" id="3.80.30.20">
    <property type="entry name" value="tm_1862 like domain"/>
    <property type="match status" value="1"/>
</dbReference>
<comment type="function">
    <text evidence="2">Probably acts as a heme chaperone, transferring heme to an unknown acceptor. Binds one molecule of heme per monomer, possibly covalently. Binds 1 [4Fe-4S] cluster. The cluster is coordinated with 3 cysteines and an exchangeable S-adenosyl-L-methionine.</text>
</comment>
<comment type="similarity">
    <text evidence="1">Belongs to the anaerobic coproporphyrinogen-III oxidase family. HemW subfamily.</text>
</comment>
<dbReference type="PANTHER" id="PTHR13932">
    <property type="entry name" value="COPROPORPHYRINIGEN III OXIDASE"/>
    <property type="match status" value="1"/>
</dbReference>
<keyword evidence="2" id="KW-0408">Iron</keyword>
<dbReference type="PANTHER" id="PTHR13932:SF5">
    <property type="entry name" value="RADICAL S-ADENOSYL METHIONINE DOMAIN-CONTAINING PROTEIN 1, MITOCHONDRIAL"/>
    <property type="match status" value="1"/>
</dbReference>
<evidence type="ECO:0000259" key="3">
    <source>
        <dbReference type="PROSITE" id="PS51918"/>
    </source>
</evidence>
<reference evidence="4" key="2">
    <citation type="submission" date="2023-07" db="EMBL/GenBank/DDBJ databases">
        <authorList>
            <person name="Aydin F."/>
            <person name="Tarhane S."/>
            <person name="Saticioglu I.B."/>
            <person name="Karakaya E."/>
            <person name="Abay S."/>
            <person name="Guran O."/>
            <person name="Bozkurt E."/>
            <person name="Uzum N."/>
            <person name="Olgun K."/>
            <person name="Jablonski D."/>
        </authorList>
    </citation>
    <scope>NUCLEOTIDE SEQUENCE</scope>
    <source>
        <strain evidence="4">Faydin-H75</strain>
    </source>
</reference>
<dbReference type="RefSeq" id="WP_305517514.1">
    <property type="nucleotide sequence ID" value="NZ_JAUPEV010000012.1"/>
</dbReference>
<dbReference type="EMBL" id="JAUPEV010000012">
    <property type="protein sequence ID" value="MDO7253674.1"/>
    <property type="molecule type" value="Genomic_DNA"/>
</dbReference>
<dbReference type="InterPro" id="IPR034505">
    <property type="entry name" value="Coproporphyrinogen-III_oxidase"/>
</dbReference>
<dbReference type="GO" id="GO:0004109">
    <property type="term" value="F:coproporphyrinogen oxidase activity"/>
    <property type="evidence" value="ECO:0007669"/>
    <property type="project" value="InterPro"/>
</dbReference>
<gene>
    <name evidence="5" type="primary">hemW</name>
    <name evidence="4" type="ORF">Q5I04_07100</name>
    <name evidence="5" type="ORF">Q5I06_07615</name>
</gene>
<keyword evidence="2" id="KW-0411">Iron-sulfur</keyword>
<dbReference type="CDD" id="cd01335">
    <property type="entry name" value="Radical_SAM"/>
    <property type="match status" value="1"/>
</dbReference>
<dbReference type="GO" id="GO:0005737">
    <property type="term" value="C:cytoplasm"/>
    <property type="evidence" value="ECO:0007669"/>
    <property type="project" value="UniProtKB-SubCell"/>
</dbReference>
<dbReference type="AlphaFoldDB" id="A0AA90Q3T7"/>
<evidence type="ECO:0000313" key="4">
    <source>
        <dbReference type="EMBL" id="MDO7253674.1"/>
    </source>
</evidence>
<dbReference type="InterPro" id="IPR007197">
    <property type="entry name" value="rSAM"/>
</dbReference>
<organism evidence="5 6">
    <name type="scientific">Helicobacter cappadocius</name>
    <dbReference type="NCBI Taxonomy" id="3063998"/>
    <lineage>
        <taxon>Bacteria</taxon>
        <taxon>Pseudomonadati</taxon>
        <taxon>Campylobacterota</taxon>
        <taxon>Epsilonproteobacteria</taxon>
        <taxon>Campylobacterales</taxon>
        <taxon>Helicobacteraceae</taxon>
        <taxon>Helicobacter</taxon>
    </lineage>
</organism>
<sequence length="357" mass="41793">MILYIHIPFCTSKCGYCTFNSYAKEDHLKLEYMKALQKDIIDSLKQNTETIDSIFFGGGTPNSIESKFYGNIFEAIWKYSKISKDCEITTEANPELITQQWCRDMQSFGVNRMSVGVQSFFDDKLLFLQREHNYEDIHKCIDLIYQSNIKNISIDLIYDTPQDNKNRIFEEIRNASKLPINHISAYSLSIEKDSKLAQIYEKNPQTNSFFEEIREALSEYGFHIYEVSNYSRGYKVKHNLAYWRGEEYIGCGAGAVGRKGYIRYYSQRNIEKYIKNTSKKDIEHLSKNDLDNEAIFLGLRSEVGVSLDILKDKQEKIKILIEEKKCHLIEENYNKQKIQKLVANDFFIADEIALWLM</sequence>
<dbReference type="SFLD" id="SFLDF00562">
    <property type="entry name" value="HemN-like__clustered_with_heat"/>
    <property type="match status" value="1"/>
</dbReference>
<evidence type="ECO:0000313" key="5">
    <source>
        <dbReference type="EMBL" id="MDP2539638.1"/>
    </source>
</evidence>
<dbReference type="GO" id="GO:0046872">
    <property type="term" value="F:metal ion binding"/>
    <property type="evidence" value="ECO:0007669"/>
    <property type="project" value="UniProtKB-UniRule"/>
</dbReference>
<accession>A0AA90Q3T7</accession>
<dbReference type="InterPro" id="IPR004559">
    <property type="entry name" value="HemW-like"/>
</dbReference>
<dbReference type="Proteomes" id="UP001177258">
    <property type="component" value="Unassembled WGS sequence"/>
</dbReference>
<keyword evidence="7" id="KW-1185">Reference proteome</keyword>
<comment type="caution">
    <text evidence="5">The sequence shown here is derived from an EMBL/GenBank/DDBJ whole genome shotgun (WGS) entry which is preliminary data.</text>
</comment>
<dbReference type="GO" id="GO:0006779">
    <property type="term" value="P:porphyrin-containing compound biosynthetic process"/>
    <property type="evidence" value="ECO:0007669"/>
    <property type="project" value="InterPro"/>
</dbReference>
<evidence type="ECO:0000313" key="7">
    <source>
        <dbReference type="Proteomes" id="UP001240777"/>
    </source>
</evidence>
<reference evidence="4 6" key="3">
    <citation type="journal article" date="2024" name="Syst. Appl. Microbiol.">
        <title>Helicobacter cappadocius sp. nov., from lizards: The first psychrotrophic Helicobacter species.</title>
        <authorList>
            <person name="Aydin F."/>
            <person name="Tarhane S."/>
            <person name="Karakaya E."/>
            <person name="Abay S."/>
            <person name="Kayman T."/>
            <person name="Guran O."/>
            <person name="Bozkurt E."/>
            <person name="Uzum N."/>
            <person name="Avci A."/>
            <person name="Olgun K."/>
            <person name="Jablonski D."/>
            <person name="Guran C."/>
            <person name="Burcin Saticioglu I."/>
        </authorList>
    </citation>
    <scope>NUCLEOTIDE SEQUENCE [LARGE SCALE GENOMIC DNA]</scope>
    <source>
        <strain evidence="4">Faydin-H75</strain>
        <strain evidence="6">faydin-H76</strain>
    </source>
</reference>
<dbReference type="InterPro" id="IPR023404">
    <property type="entry name" value="rSAM_horseshoe"/>
</dbReference>
<keyword evidence="2" id="KW-0349">Heme</keyword>
<dbReference type="SUPFAM" id="SSF102114">
    <property type="entry name" value="Radical SAM enzymes"/>
    <property type="match status" value="1"/>
</dbReference>
<dbReference type="GO" id="GO:0051539">
    <property type="term" value="F:4 iron, 4 sulfur cluster binding"/>
    <property type="evidence" value="ECO:0007669"/>
    <property type="project" value="UniProtKB-UniRule"/>
</dbReference>
<dbReference type="InterPro" id="IPR058240">
    <property type="entry name" value="rSAM_sf"/>
</dbReference>
<keyword evidence="2" id="KW-0949">S-adenosyl-L-methionine</keyword>
<dbReference type="Proteomes" id="UP001240777">
    <property type="component" value="Unassembled WGS sequence"/>
</dbReference>
<keyword evidence="2" id="KW-0143">Chaperone</keyword>
<evidence type="ECO:0000313" key="6">
    <source>
        <dbReference type="Proteomes" id="UP001177258"/>
    </source>
</evidence>
<protein>
    <recommendedName>
        <fullName evidence="2">Heme chaperone HemW</fullName>
    </recommendedName>
</protein>
<dbReference type="InterPro" id="IPR006638">
    <property type="entry name" value="Elp3/MiaA/NifB-like_rSAM"/>
</dbReference>
<proteinExistence type="inferred from homology"/>
<dbReference type="NCBIfam" id="TIGR00539">
    <property type="entry name" value="hemN_rel"/>
    <property type="match status" value="1"/>
</dbReference>
<dbReference type="SFLD" id="SFLDS00029">
    <property type="entry name" value="Radical_SAM"/>
    <property type="match status" value="1"/>
</dbReference>
<dbReference type="SMART" id="SM00729">
    <property type="entry name" value="Elp3"/>
    <property type="match status" value="1"/>
</dbReference>
<dbReference type="PROSITE" id="PS51918">
    <property type="entry name" value="RADICAL_SAM"/>
    <property type="match status" value="1"/>
</dbReference>
<name>A0AA90Q3T7_9HELI</name>
<dbReference type="EMBL" id="JAUYZK010000012">
    <property type="protein sequence ID" value="MDP2539638.1"/>
    <property type="molecule type" value="Genomic_DNA"/>
</dbReference>